<dbReference type="Pfam" id="PF07727">
    <property type="entry name" value="RVT_2"/>
    <property type="match status" value="1"/>
</dbReference>
<keyword evidence="1" id="KW-0175">Coiled coil</keyword>
<dbReference type="InterPro" id="IPR057670">
    <property type="entry name" value="SH3_retrovirus"/>
</dbReference>
<dbReference type="PANTHER" id="PTHR11439:SF495">
    <property type="entry name" value="REVERSE TRANSCRIPTASE, RNA-DEPENDENT DNA POLYMERASE-RELATED"/>
    <property type="match status" value="1"/>
</dbReference>
<feature type="region of interest" description="Disordered" evidence="2">
    <location>
        <begin position="295"/>
        <end position="328"/>
    </location>
</feature>
<evidence type="ECO:0000313" key="5">
    <source>
        <dbReference type="EMBL" id="GEU43005.1"/>
    </source>
</evidence>
<feature type="coiled-coil region" evidence="1">
    <location>
        <begin position="749"/>
        <end position="776"/>
    </location>
</feature>
<dbReference type="Pfam" id="PF25597">
    <property type="entry name" value="SH3_retrovirus"/>
    <property type="match status" value="1"/>
</dbReference>
<evidence type="ECO:0000259" key="4">
    <source>
        <dbReference type="Pfam" id="PF25597"/>
    </source>
</evidence>
<reference evidence="5" key="1">
    <citation type="journal article" date="2019" name="Sci. Rep.">
        <title>Draft genome of Tanacetum cinerariifolium, the natural source of mosquito coil.</title>
        <authorList>
            <person name="Yamashiro T."/>
            <person name="Shiraishi A."/>
            <person name="Satake H."/>
            <person name="Nakayama K."/>
        </authorList>
    </citation>
    <scope>NUCLEOTIDE SEQUENCE</scope>
</reference>
<feature type="domain" description="Reverse transcriptase Ty1/copia-type" evidence="3">
    <location>
        <begin position="429"/>
        <end position="530"/>
    </location>
</feature>
<feature type="non-terminal residue" evidence="5">
    <location>
        <position position="1"/>
    </location>
</feature>
<protein>
    <submittedName>
        <fullName evidence="5">Uncharacterized protein</fullName>
    </submittedName>
</protein>
<dbReference type="PANTHER" id="PTHR11439">
    <property type="entry name" value="GAG-POL-RELATED RETROTRANSPOSON"/>
    <property type="match status" value="1"/>
</dbReference>
<gene>
    <name evidence="5" type="ORF">Tci_014983</name>
</gene>
<feature type="domain" description="Retroviral polymerase SH3-like" evidence="4">
    <location>
        <begin position="218"/>
        <end position="264"/>
    </location>
</feature>
<evidence type="ECO:0000256" key="2">
    <source>
        <dbReference type="SAM" id="MobiDB-lite"/>
    </source>
</evidence>
<feature type="region of interest" description="Disordered" evidence="2">
    <location>
        <begin position="902"/>
        <end position="936"/>
    </location>
</feature>
<name>A0A6L2K4K5_TANCI</name>
<proteinExistence type="predicted"/>
<sequence>CACARFQVTPKTLHLHVVKIFFRYLKGQPKLCLWYLRDSPFDLEAFFDSDYAGASLDRKSAIGSHQFLGKRGDPKGGKITSKGKISKGKLDFEDVYFVKELKFNIFSVSQMCDKKNSVLFIDSECVVLSPNFKLLDESQVLLRVPRQNNMYSVDLRNVVPSGGIENLIDHKVKIIRRDIGTEFKNKDMNQFCEMKGRKHALSFMRPFGCHVTILNILDHLDKFDGKADKEFFLGYSTHSKAFRVFNTITKIVEEKLHITFLENKPNVAGIGPNWMFDIDSLTLFMTYQSVFARNQSNGNAGPKNSEDEVTNDAGKKSTKVLRKENRGIQQKKAANINSTNRLNTVSSFFITVDPGREREQRNEFKSMFGQDKDVNGNRIFTPIRASRSTYVYLGGSIPVNAATLPNADLSTDPLMPDLEDNADLQDSGIFWIEAIRLFLAYASFMRFIMYQIYVKSAFLFGTIEKEVYVCQPPSFEDPHFPNKVYQVEKALYGLHQAPRAWYETLSTYLLENRFRRGIIDKTLFIKKDKGDILSVELTFFLGLQVMQKDDGIFMSHDKYVADILKKFDFSSVKTASTPIETNKALLKDEEDVDVNVYLYRSMIRSLMYLTASRLDIMFAVCACARFQVTPKVSHLHAMKRIFRYLKGQSKLGLLYLRDSPFDLEAFSDSDYAGAIVANSTTKAEYVAAANYCGQDSAKVKTVNEDVQIRALIDGKKIIVTKASIRRDLQLQDAEGTACLPNDTIFEELVLDLEKAKTTQAKEIANLKKRVKKLERKKKSRTSGRVIDNINQDVEITLVDETQGRMNEEDMFGINDLDGDEVIVDVTAGENVEQSTKVVEKEISTVDPVTIVGEVVTTAEDVEVTTAATTPQISKDELTLAQILIKIKAAKPKARGVIIQDPSEFRTTSSSQPSQLPQAKDKGKGIMVDPEKPLKKKALMKRLQESLKLR</sequence>
<accession>A0A6L2K4K5</accession>
<feature type="compositionally biased region" description="Basic and acidic residues" evidence="2">
    <location>
        <begin position="918"/>
        <end position="932"/>
    </location>
</feature>
<dbReference type="EMBL" id="BKCJ010001647">
    <property type="protein sequence ID" value="GEU43005.1"/>
    <property type="molecule type" value="Genomic_DNA"/>
</dbReference>
<evidence type="ECO:0000259" key="3">
    <source>
        <dbReference type="Pfam" id="PF07727"/>
    </source>
</evidence>
<dbReference type="InterPro" id="IPR013103">
    <property type="entry name" value="RVT_2"/>
</dbReference>
<organism evidence="5">
    <name type="scientific">Tanacetum cinerariifolium</name>
    <name type="common">Dalmatian daisy</name>
    <name type="synonym">Chrysanthemum cinerariifolium</name>
    <dbReference type="NCBI Taxonomy" id="118510"/>
    <lineage>
        <taxon>Eukaryota</taxon>
        <taxon>Viridiplantae</taxon>
        <taxon>Streptophyta</taxon>
        <taxon>Embryophyta</taxon>
        <taxon>Tracheophyta</taxon>
        <taxon>Spermatophyta</taxon>
        <taxon>Magnoliopsida</taxon>
        <taxon>eudicotyledons</taxon>
        <taxon>Gunneridae</taxon>
        <taxon>Pentapetalae</taxon>
        <taxon>asterids</taxon>
        <taxon>campanulids</taxon>
        <taxon>Asterales</taxon>
        <taxon>Asteraceae</taxon>
        <taxon>Asteroideae</taxon>
        <taxon>Anthemideae</taxon>
        <taxon>Anthemidinae</taxon>
        <taxon>Tanacetum</taxon>
    </lineage>
</organism>
<dbReference type="AlphaFoldDB" id="A0A6L2K4K5"/>
<evidence type="ECO:0000256" key="1">
    <source>
        <dbReference type="SAM" id="Coils"/>
    </source>
</evidence>
<comment type="caution">
    <text evidence="5">The sequence shown here is derived from an EMBL/GenBank/DDBJ whole genome shotgun (WGS) entry which is preliminary data.</text>
</comment>
<feature type="compositionally biased region" description="Low complexity" evidence="2">
    <location>
        <begin position="908"/>
        <end position="917"/>
    </location>
</feature>